<dbReference type="Proteomes" id="UP000812270">
    <property type="component" value="Unassembled WGS sequence"/>
</dbReference>
<dbReference type="AlphaFoldDB" id="A0A9E2W167"/>
<reference evidence="1" key="1">
    <citation type="submission" date="2021-06" db="EMBL/GenBank/DDBJ databases">
        <authorList>
            <person name="Huq M.A."/>
        </authorList>
    </citation>
    <scope>NUCLEOTIDE SEQUENCE</scope>
    <source>
        <strain evidence="1">MAH-26</strain>
    </source>
</reference>
<dbReference type="InterPro" id="IPR007712">
    <property type="entry name" value="RelE/ParE_toxin"/>
</dbReference>
<gene>
    <name evidence="1" type="ORF">KTO63_01330</name>
</gene>
<evidence type="ECO:0000313" key="2">
    <source>
        <dbReference type="Proteomes" id="UP000812270"/>
    </source>
</evidence>
<organism evidence="1 2">
    <name type="scientific">Pinibacter aurantiacus</name>
    <dbReference type="NCBI Taxonomy" id="2851599"/>
    <lineage>
        <taxon>Bacteria</taxon>
        <taxon>Pseudomonadati</taxon>
        <taxon>Bacteroidota</taxon>
        <taxon>Chitinophagia</taxon>
        <taxon>Chitinophagales</taxon>
        <taxon>Chitinophagaceae</taxon>
        <taxon>Pinibacter</taxon>
    </lineage>
</organism>
<dbReference type="InterPro" id="IPR052747">
    <property type="entry name" value="TA_system_RelE_toxin"/>
</dbReference>
<dbReference type="PANTHER" id="PTHR38813">
    <property type="match status" value="1"/>
</dbReference>
<comment type="caution">
    <text evidence="1">The sequence shown here is derived from an EMBL/GenBank/DDBJ whole genome shotgun (WGS) entry which is preliminary data.</text>
</comment>
<dbReference type="RefSeq" id="WP_217789315.1">
    <property type="nucleotide sequence ID" value="NZ_JAHSPG010000001.1"/>
</dbReference>
<dbReference type="EMBL" id="JAHSPG010000001">
    <property type="protein sequence ID" value="MBV4355770.1"/>
    <property type="molecule type" value="Genomic_DNA"/>
</dbReference>
<dbReference type="Pfam" id="PF05016">
    <property type="entry name" value="ParE_toxin"/>
    <property type="match status" value="1"/>
</dbReference>
<dbReference type="PANTHER" id="PTHR38813:SF1">
    <property type="entry name" value="TOXIN RELE1-RELATED"/>
    <property type="match status" value="1"/>
</dbReference>
<keyword evidence="2" id="KW-1185">Reference proteome</keyword>
<sequence>MEVFIERSYLKDLKSVPQYIIEQADAVIEKLKNADSLNTSGVDYKLMQGCKDKSYYRVRVGDYRIGLKYVKPTIVIITILKRGDIYKYFP</sequence>
<accession>A0A9E2W167</accession>
<protein>
    <submittedName>
        <fullName evidence="1">Type II toxin-antitoxin system RelE/ParE family toxin</fullName>
    </submittedName>
</protein>
<name>A0A9E2W167_9BACT</name>
<proteinExistence type="predicted"/>
<evidence type="ECO:0000313" key="1">
    <source>
        <dbReference type="EMBL" id="MBV4355770.1"/>
    </source>
</evidence>